<accession>D6YWR5</accession>
<sequence length="376" mass="43016">MCKVALFLIFLVGTLCGESVYPVDMSFLIADIKYSQEHGIKVCEMQHGVVSTFRGDVFSHDGEPVIAQNLFDTLALYVKEGWTVPQSFGDATLKKMFANQENWHAKNEKEEIFNDLKFLEAARKAPFNSERMNGYHGFVYLRSPSPKELDELHEAYPGVIFIDRAISPYWANKAKMSALFEQDPMLGLIKPKWNVYPKTYTPKLAERIKQELGTQLFVIKPKGGCSGKGVIIVSEGDLDAVLKYILKKSRSLKKNRDKSYNYWYHTKETEFIVEQFFASDPIRVPHLKNELYQPTMRVSFLFVYEGGEAKAHFLGAFWLLPKNSLEKGGSLNDTYKSCCGLPRYTAVDSELEEQVAAECHDPFLLFYQKMLENQVD</sequence>
<keyword evidence="2" id="KW-1185">Reference proteome</keyword>
<dbReference type="RefSeq" id="WP_013182288.1">
    <property type="nucleotide sequence ID" value="NC_014225.1"/>
</dbReference>
<dbReference type="AlphaFoldDB" id="D6YWR5"/>
<dbReference type="Proteomes" id="UP000001505">
    <property type="component" value="Chromosome"/>
</dbReference>
<name>D6YWR5_WADCW</name>
<protein>
    <submittedName>
        <fullName evidence="1">Uncharacterized protein</fullName>
    </submittedName>
</protein>
<organism evidence="1 2">
    <name type="scientific">Waddlia chondrophila (strain ATCC VR-1470 / WSU 86-1044)</name>
    <dbReference type="NCBI Taxonomy" id="716544"/>
    <lineage>
        <taxon>Bacteria</taxon>
        <taxon>Pseudomonadati</taxon>
        <taxon>Chlamydiota</taxon>
        <taxon>Chlamydiia</taxon>
        <taxon>Parachlamydiales</taxon>
        <taxon>Waddliaceae</taxon>
        <taxon>Waddlia</taxon>
    </lineage>
</organism>
<reference evidence="1 2" key="1">
    <citation type="journal article" date="2010" name="PLoS ONE">
        <title>The Waddlia genome: a window into chlamydial biology.</title>
        <authorList>
            <person name="Bertelli C."/>
            <person name="Collyn F."/>
            <person name="Croxatto A."/>
            <person name="Ruckert C."/>
            <person name="Polkinghorne A."/>
            <person name="Kebbi-Beghdadi C."/>
            <person name="Goesmann A."/>
            <person name="Vaughan L."/>
            <person name="Greub G."/>
        </authorList>
    </citation>
    <scope>NUCLEOTIDE SEQUENCE [LARGE SCALE GENOMIC DNA]</scope>
    <source>
        <strain evidence="2">ATCC VR-1470 / WSU 86-1044</strain>
    </source>
</reference>
<proteinExistence type="predicted"/>
<evidence type="ECO:0000313" key="1">
    <source>
        <dbReference type="EMBL" id="ADI38576.1"/>
    </source>
</evidence>
<evidence type="ECO:0000313" key="2">
    <source>
        <dbReference type="Proteomes" id="UP000001505"/>
    </source>
</evidence>
<dbReference type="HOGENOM" id="CLU_735570_0_0_0"/>
<dbReference type="SUPFAM" id="SSF56059">
    <property type="entry name" value="Glutathione synthetase ATP-binding domain-like"/>
    <property type="match status" value="1"/>
</dbReference>
<gene>
    <name evidence="1" type="ordered locus">wcw_1219</name>
</gene>
<dbReference type="KEGG" id="wch:wcw_1219"/>
<dbReference type="EMBL" id="CP001928">
    <property type="protein sequence ID" value="ADI38576.1"/>
    <property type="molecule type" value="Genomic_DNA"/>
</dbReference>
<dbReference type="STRING" id="716544.wcw_1219"/>